<dbReference type="Pfam" id="PF04729">
    <property type="entry name" value="ASF1_hist_chap"/>
    <property type="match status" value="1"/>
</dbReference>
<evidence type="ECO:0000313" key="12">
    <source>
        <dbReference type="EMBL" id="KAJ8993163.1"/>
    </source>
</evidence>
<dbReference type="GO" id="GO:0005634">
    <property type="term" value="C:nucleus"/>
    <property type="evidence" value="ECO:0007669"/>
    <property type="project" value="UniProtKB-SubCell"/>
</dbReference>
<evidence type="ECO:0000256" key="3">
    <source>
        <dbReference type="ARBA" id="ARBA00006051"/>
    </source>
</evidence>
<dbReference type="GO" id="GO:0006337">
    <property type="term" value="P:nucleosome disassembly"/>
    <property type="evidence" value="ECO:0007669"/>
    <property type="project" value="InterPro"/>
</dbReference>
<name>A0AAN6IWY9_EXODE</name>
<dbReference type="GO" id="GO:0000785">
    <property type="term" value="C:chromatin"/>
    <property type="evidence" value="ECO:0007669"/>
    <property type="project" value="TreeGrafter"/>
</dbReference>
<proteinExistence type="inferred from homology"/>
<dbReference type="InterPro" id="IPR036747">
    <property type="entry name" value="ASF1-like_sf"/>
</dbReference>
<comment type="function">
    <text evidence="1">Histone chaperone that facilitates histone deposition and histone exchange and removal during nucleosome assembly and disassembly.</text>
</comment>
<keyword evidence="5" id="KW-0156">Chromatin regulator</keyword>
<gene>
    <name evidence="12" type="primary">ASF1</name>
    <name evidence="12" type="ORF">HRR80_003196</name>
</gene>
<sequence>MSVVSLLGVKVLNNPAPFTAPYEFEITFECLEQLREDLEWKLTYVGSATSAEHDQELDSLLVGPIPIGVNKFIFEADPPDLSRLPPSEILGVTVILLTCSYDGREFVRVGYYVNNEYDSEELNADPPAKPMFERIKRNVLAEKPRVTRFAIKWDSEESAPAEYPPEQPEADTLDDDGTAYGAEEAEMQEALEKELEEVEKAAATTKKTSATNAGDGDHEMTEEDATKATVNLDDVKEEDVDEDDASEAGSEDLEEESSESEDEDDDEEGAEGEAEGEDAEMADGDEKPAANGAVSNGEQKSTGAQAEVLAQ</sequence>
<protein>
    <recommendedName>
        <fullName evidence="10">Anti-silencing function protein 1</fullName>
    </recommendedName>
</protein>
<feature type="compositionally biased region" description="Acidic residues" evidence="11">
    <location>
        <begin position="235"/>
        <end position="283"/>
    </location>
</feature>
<comment type="similarity">
    <text evidence="3">Belongs to the ASF1 family.</text>
</comment>
<evidence type="ECO:0000256" key="1">
    <source>
        <dbReference type="ARBA" id="ARBA00003961"/>
    </source>
</evidence>
<dbReference type="AlphaFoldDB" id="A0AAN6IWY9"/>
<comment type="subcellular location">
    <subcellularLocation>
        <location evidence="2">Nucleus</location>
    </subcellularLocation>
</comment>
<evidence type="ECO:0000256" key="11">
    <source>
        <dbReference type="SAM" id="MobiDB-lite"/>
    </source>
</evidence>
<evidence type="ECO:0000256" key="7">
    <source>
        <dbReference type="ARBA" id="ARBA00023163"/>
    </source>
</evidence>
<dbReference type="GO" id="GO:0006334">
    <property type="term" value="P:nucleosome assembly"/>
    <property type="evidence" value="ECO:0007669"/>
    <property type="project" value="InterPro"/>
</dbReference>
<dbReference type="PIRSF" id="PIRSF037759">
    <property type="entry name" value="Histone_Asf1"/>
    <property type="match status" value="1"/>
</dbReference>
<comment type="caution">
    <text evidence="12">The sequence shown here is derived from an EMBL/GenBank/DDBJ whole genome shotgun (WGS) entry which is preliminary data.</text>
</comment>
<evidence type="ECO:0000256" key="10">
    <source>
        <dbReference type="ARBA" id="ARBA00032776"/>
    </source>
</evidence>
<dbReference type="PANTHER" id="PTHR12040:SF0">
    <property type="entry name" value="HISTONE CHAPERONE ASF1"/>
    <property type="match status" value="1"/>
</dbReference>
<feature type="compositionally biased region" description="Acidic residues" evidence="11">
    <location>
        <begin position="168"/>
        <end position="177"/>
    </location>
</feature>
<evidence type="ECO:0000256" key="5">
    <source>
        <dbReference type="ARBA" id="ARBA00022853"/>
    </source>
</evidence>
<feature type="compositionally biased region" description="Polar residues" evidence="11">
    <location>
        <begin position="293"/>
        <end position="304"/>
    </location>
</feature>
<evidence type="ECO:0000256" key="2">
    <source>
        <dbReference type="ARBA" id="ARBA00004123"/>
    </source>
</evidence>
<dbReference type="EMBL" id="JAJGCB010000004">
    <property type="protein sequence ID" value="KAJ8993163.1"/>
    <property type="molecule type" value="Genomic_DNA"/>
</dbReference>
<dbReference type="InterPro" id="IPR017282">
    <property type="entry name" value="Hist_deposition_Asf1"/>
</dbReference>
<dbReference type="InterPro" id="IPR006818">
    <property type="entry name" value="ASF1-like"/>
</dbReference>
<evidence type="ECO:0000313" key="13">
    <source>
        <dbReference type="Proteomes" id="UP001161757"/>
    </source>
</evidence>
<evidence type="ECO:0000256" key="4">
    <source>
        <dbReference type="ARBA" id="ARBA00011705"/>
    </source>
</evidence>
<dbReference type="FunFam" id="2.60.40.1490:FF:000001">
    <property type="entry name" value="Histone chaperone ASF1"/>
    <property type="match status" value="1"/>
</dbReference>
<reference evidence="12" key="1">
    <citation type="submission" date="2023-01" db="EMBL/GenBank/DDBJ databases">
        <title>Exophiala dermititidis isolated from Cystic Fibrosis Patient.</title>
        <authorList>
            <person name="Kurbessoian T."/>
            <person name="Crocker A."/>
            <person name="Murante D."/>
            <person name="Hogan D.A."/>
            <person name="Stajich J.E."/>
        </authorList>
    </citation>
    <scope>NUCLEOTIDE SEQUENCE</scope>
    <source>
        <strain evidence="12">Ex8</strain>
    </source>
</reference>
<dbReference type="GO" id="GO:0042393">
    <property type="term" value="F:histone binding"/>
    <property type="evidence" value="ECO:0007669"/>
    <property type="project" value="InterPro"/>
</dbReference>
<dbReference type="Gene3D" id="2.60.40.1490">
    <property type="entry name" value="Histone chaperone ASF1-like"/>
    <property type="match status" value="1"/>
</dbReference>
<dbReference type="PANTHER" id="PTHR12040">
    <property type="entry name" value="ANTI-SILENCING PROTEIN 1"/>
    <property type="match status" value="1"/>
</dbReference>
<organism evidence="12 13">
    <name type="scientific">Exophiala dermatitidis</name>
    <name type="common">Black yeast-like fungus</name>
    <name type="synonym">Wangiella dermatitidis</name>
    <dbReference type="NCBI Taxonomy" id="5970"/>
    <lineage>
        <taxon>Eukaryota</taxon>
        <taxon>Fungi</taxon>
        <taxon>Dikarya</taxon>
        <taxon>Ascomycota</taxon>
        <taxon>Pezizomycotina</taxon>
        <taxon>Eurotiomycetes</taxon>
        <taxon>Chaetothyriomycetidae</taxon>
        <taxon>Chaetothyriales</taxon>
        <taxon>Herpotrichiellaceae</taxon>
        <taxon>Exophiala</taxon>
    </lineage>
</organism>
<accession>A0AAN6IWY9</accession>
<dbReference type="Proteomes" id="UP001161757">
    <property type="component" value="Unassembled WGS sequence"/>
</dbReference>
<feature type="region of interest" description="Disordered" evidence="11">
    <location>
        <begin position="195"/>
        <end position="311"/>
    </location>
</feature>
<feature type="region of interest" description="Disordered" evidence="11">
    <location>
        <begin position="156"/>
        <end position="177"/>
    </location>
</feature>
<evidence type="ECO:0000256" key="9">
    <source>
        <dbReference type="ARBA" id="ARBA00023242"/>
    </source>
</evidence>
<keyword evidence="8" id="KW-0143">Chaperone</keyword>
<keyword evidence="7" id="KW-0804">Transcription</keyword>
<feature type="compositionally biased region" description="Low complexity" evidence="11">
    <location>
        <begin position="201"/>
        <end position="213"/>
    </location>
</feature>
<dbReference type="GO" id="GO:0006335">
    <property type="term" value="P:DNA replication-dependent chromatin assembly"/>
    <property type="evidence" value="ECO:0007669"/>
    <property type="project" value="TreeGrafter"/>
</dbReference>
<evidence type="ECO:0000256" key="6">
    <source>
        <dbReference type="ARBA" id="ARBA00023015"/>
    </source>
</evidence>
<dbReference type="SUPFAM" id="SSF101546">
    <property type="entry name" value="ASF1-like"/>
    <property type="match status" value="1"/>
</dbReference>
<keyword evidence="9" id="KW-0539">Nucleus</keyword>
<keyword evidence="6" id="KW-0805">Transcription regulation</keyword>
<evidence type="ECO:0000256" key="8">
    <source>
        <dbReference type="ARBA" id="ARBA00023186"/>
    </source>
</evidence>
<comment type="subunit">
    <text evidence="4">Interacts with histone H3 and histone H4.</text>
</comment>